<dbReference type="Gene3D" id="1.10.10.1100">
    <property type="entry name" value="BFD-like [2Fe-2S]-binding domain"/>
    <property type="match status" value="1"/>
</dbReference>
<dbReference type="Pfam" id="PF07992">
    <property type="entry name" value="Pyr_redox_2"/>
    <property type="match status" value="1"/>
</dbReference>
<sequence length="483" mass="50599">MQVATQVALAPLTAPAASQAASSPGRKISPDVLVIGGGAGGLNAAIAAARSGASVVVLDERKVPGGQYYKQTAGSAPGLDAQQRDGAELVAAALSSGVEILTQVEVWGAFDGLLFMAEHAGRAVVARPRTAIIATGAYERPCMVPGWTLPGVMTTGAAQTLWRSYRTLPGKRIAICGSGPLNLQVAMELARGGAEIVAIAEAARSPFAQPVAAARMALSNMELAGRGLAMTAGLRRHGIHVSHQTSLTGVVEAEGGLLATFRNSRGAEVSHLVDAVCMNDGFEPQNEILRLLGARMNYDPAFGHLRCQRSDTMETNVPQLYAVGDCAGLGGAPAAGVEGTLAGMAAASFCKDVPLPETGDLQLRLSRHRRFQKHLWKLYDIAPRDLSGQTDDLTVCRCEEVSLGELRQALGARPGHAGTVKRATRAGMGRCQGRYCGPVTARIVAARDDREIEDRSYYAPRVPIKPVSIAAILAAQELLDGED</sequence>
<dbReference type="PANTHER" id="PTHR42949:SF3">
    <property type="entry name" value="ANAEROBIC GLYCEROL-3-PHOSPHATE DEHYDROGENASE SUBUNIT B"/>
    <property type="match status" value="1"/>
</dbReference>
<proteinExistence type="predicted"/>
<comment type="caution">
    <text evidence="4">The sequence shown here is derived from an EMBL/GenBank/DDBJ whole genome shotgun (WGS) entry which is preliminary data.</text>
</comment>
<gene>
    <name evidence="4" type="ORF">OEG82_07195</name>
</gene>
<organism evidence="4 5">
    <name type="scientific">Hoeflea ulvae</name>
    <dbReference type="NCBI Taxonomy" id="2983764"/>
    <lineage>
        <taxon>Bacteria</taxon>
        <taxon>Pseudomonadati</taxon>
        <taxon>Pseudomonadota</taxon>
        <taxon>Alphaproteobacteria</taxon>
        <taxon>Hyphomicrobiales</taxon>
        <taxon>Rhizobiaceae</taxon>
        <taxon>Hoeflea</taxon>
    </lineage>
</organism>
<dbReference type="InterPro" id="IPR017224">
    <property type="entry name" value="Opine_Oxase_asu/HCN_bsu"/>
</dbReference>
<dbReference type="PANTHER" id="PTHR42949">
    <property type="entry name" value="ANAEROBIC GLYCEROL-3-PHOSPHATE DEHYDROGENASE SUBUNIT B"/>
    <property type="match status" value="1"/>
</dbReference>
<evidence type="ECO:0000256" key="1">
    <source>
        <dbReference type="ARBA" id="ARBA00023002"/>
    </source>
</evidence>
<dbReference type="PRINTS" id="PR00368">
    <property type="entry name" value="FADPNR"/>
</dbReference>
<feature type="domain" description="FAD/NAD(P)-binding" evidence="3">
    <location>
        <begin position="31"/>
        <end position="335"/>
    </location>
</feature>
<evidence type="ECO:0000259" key="2">
    <source>
        <dbReference type="Pfam" id="PF04324"/>
    </source>
</evidence>
<dbReference type="InterPro" id="IPR051691">
    <property type="entry name" value="Metab_Enz_Cyan_OpOx_G3PDH"/>
</dbReference>
<keyword evidence="1" id="KW-0560">Oxidoreductase</keyword>
<dbReference type="EMBL" id="JAOVZQ010000001">
    <property type="protein sequence ID" value="MCY0093804.1"/>
    <property type="molecule type" value="Genomic_DNA"/>
</dbReference>
<evidence type="ECO:0000313" key="4">
    <source>
        <dbReference type="EMBL" id="MCY0093804.1"/>
    </source>
</evidence>
<evidence type="ECO:0000313" key="5">
    <source>
        <dbReference type="Proteomes" id="UP001081283"/>
    </source>
</evidence>
<name>A0ABT3YD45_9HYPH</name>
<dbReference type="Proteomes" id="UP001081283">
    <property type="component" value="Unassembled WGS sequence"/>
</dbReference>
<protein>
    <submittedName>
        <fullName evidence="4">FAD-dependent oxidoreductase</fullName>
    </submittedName>
</protein>
<feature type="domain" description="BFD-like [2Fe-2S]-binding" evidence="2">
    <location>
        <begin position="395"/>
        <end position="445"/>
    </location>
</feature>
<dbReference type="PIRSF" id="PIRSF037495">
    <property type="entry name" value="Opine_OX_OoxA/HcnB"/>
    <property type="match status" value="1"/>
</dbReference>
<dbReference type="CDD" id="cd19946">
    <property type="entry name" value="GlpA-like_Fer2_BFD-like"/>
    <property type="match status" value="1"/>
</dbReference>
<dbReference type="Gene3D" id="3.50.50.60">
    <property type="entry name" value="FAD/NAD(P)-binding domain"/>
    <property type="match status" value="2"/>
</dbReference>
<dbReference type="PRINTS" id="PR00411">
    <property type="entry name" value="PNDRDTASEI"/>
</dbReference>
<accession>A0ABT3YD45</accession>
<dbReference type="InterPro" id="IPR023753">
    <property type="entry name" value="FAD/NAD-binding_dom"/>
</dbReference>
<reference evidence="4" key="1">
    <citation type="submission" date="2022-10" db="EMBL/GenBank/DDBJ databases">
        <title>Hoeflea sp. J2-29, isolated from marine algae.</title>
        <authorList>
            <person name="Kristyanto S."/>
            <person name="Kim J.M."/>
            <person name="Jeon C.O."/>
        </authorList>
    </citation>
    <scope>NUCLEOTIDE SEQUENCE</scope>
    <source>
        <strain evidence="4">J2-29</strain>
    </source>
</reference>
<dbReference type="InterPro" id="IPR036188">
    <property type="entry name" value="FAD/NAD-bd_sf"/>
</dbReference>
<keyword evidence="5" id="KW-1185">Reference proteome</keyword>
<dbReference type="InterPro" id="IPR007419">
    <property type="entry name" value="BFD-like_2Fe2S-bd_dom"/>
</dbReference>
<dbReference type="Pfam" id="PF04324">
    <property type="entry name" value="Fer2_BFD"/>
    <property type="match status" value="1"/>
</dbReference>
<dbReference type="InterPro" id="IPR041854">
    <property type="entry name" value="BFD-like_2Fe2S-bd_dom_sf"/>
</dbReference>
<evidence type="ECO:0000259" key="3">
    <source>
        <dbReference type="Pfam" id="PF07992"/>
    </source>
</evidence>
<dbReference type="SUPFAM" id="SSF51905">
    <property type="entry name" value="FAD/NAD(P)-binding domain"/>
    <property type="match status" value="1"/>
</dbReference>